<evidence type="ECO:0000256" key="4">
    <source>
        <dbReference type="ARBA" id="ARBA00022723"/>
    </source>
</evidence>
<dbReference type="OrthoDB" id="9780724at2"/>
<reference evidence="11 12" key="1">
    <citation type="submission" date="2019-07" db="EMBL/GenBank/DDBJ databases">
        <title>Whole genome shotgun sequence of Empedobacter brevis NBRC 14943.</title>
        <authorList>
            <person name="Hosoyama A."/>
            <person name="Uohara A."/>
            <person name="Ohji S."/>
            <person name="Ichikawa N."/>
        </authorList>
    </citation>
    <scope>NUCLEOTIDE SEQUENCE [LARGE SCALE GENOMIC DNA]</scope>
    <source>
        <strain evidence="11 12">NBRC 14943</strain>
    </source>
</reference>
<dbReference type="GO" id="GO:0051607">
    <property type="term" value="P:defense response to virus"/>
    <property type="evidence" value="ECO:0007669"/>
    <property type="project" value="UniProtKB-KW"/>
</dbReference>
<keyword evidence="3" id="KW-0548">Nucleotidyltransferase</keyword>
<dbReference type="PRINTS" id="PR00866">
    <property type="entry name" value="RNADNAPOLMS"/>
</dbReference>
<protein>
    <recommendedName>
        <fullName evidence="1">RNA-directed DNA polymerase</fullName>
        <ecNumber evidence="1">2.7.7.49</ecNumber>
    </recommendedName>
</protein>
<dbReference type="Pfam" id="PF00078">
    <property type="entry name" value="RVT_1"/>
    <property type="match status" value="1"/>
</dbReference>
<evidence type="ECO:0000256" key="8">
    <source>
        <dbReference type="ARBA" id="ARBA00034120"/>
    </source>
</evidence>
<dbReference type="STRING" id="1218108.GCA_000382425_03082"/>
<dbReference type="InterPro" id="IPR000477">
    <property type="entry name" value="RT_dom"/>
</dbReference>
<dbReference type="GO" id="GO:0003964">
    <property type="term" value="F:RNA-directed DNA polymerase activity"/>
    <property type="evidence" value="ECO:0007669"/>
    <property type="project" value="UniProtKB-KW"/>
</dbReference>
<keyword evidence="12" id="KW-1185">Reference proteome</keyword>
<dbReference type="CDD" id="cd03487">
    <property type="entry name" value="RT_Bac_retron_II"/>
    <property type="match status" value="1"/>
</dbReference>
<accession>A0A511NGL6</accession>
<dbReference type="GeneID" id="84651725"/>
<dbReference type="InterPro" id="IPR051083">
    <property type="entry name" value="GrpII_Intron_Splice-Mob/Def"/>
</dbReference>
<evidence type="ECO:0000256" key="9">
    <source>
        <dbReference type="ARBA" id="ARBA00048173"/>
    </source>
</evidence>
<sequence>MKNKITALQISEIKADFLKIESLDDLCNVLNLINELTQFKNKIEINQLVKLSNPSLAKNRYKEFTIKKKSGTNRTINAPIRELNTILKSLNNLFNLIYNPHTNAFGFVTGKSIVDNAKIHTNKKYVYNIDLKDFFHSFDRNRVKMGIWYQLFGGDKSKEKISFILACLTTHPLMIDGVSGIVLPQGSPTSPFLTNLLCYKLDRQLKGLAKRFRLMYSRYADDITFSSNYDVYSNPTFTLELNRIITTQNLVINPTKTRLQGNGYRKEVTGVIVNEQINVSQNYIKQLRMWIYYIEKYGIEKATEIFKKDYAKEKGHIKSMQASMQNVIEGKLLYLEMVRGKDDKKFLTLKRRFYKSIGKVSKIDKVLIAWDEKGISKAMDIYYNYNRISLAAFLDNDATNVILDELRFEAKDSNNNRKKSNIIFTL</sequence>
<proteinExistence type="inferred from homology"/>
<evidence type="ECO:0000256" key="7">
    <source>
        <dbReference type="ARBA" id="ARBA00023118"/>
    </source>
</evidence>
<dbReference type="EC" id="2.7.7.49" evidence="1"/>
<evidence type="ECO:0000256" key="2">
    <source>
        <dbReference type="ARBA" id="ARBA00022679"/>
    </source>
</evidence>
<evidence type="ECO:0000259" key="10">
    <source>
        <dbReference type="PROSITE" id="PS50878"/>
    </source>
</evidence>
<keyword evidence="7" id="KW-0051">Antiviral defense</keyword>
<comment type="caution">
    <text evidence="11">The sequence shown here is derived from an EMBL/GenBank/DDBJ whole genome shotgun (WGS) entry which is preliminary data.</text>
</comment>
<organism evidence="11 12">
    <name type="scientific">Empedobacter brevis NBRC 14943 = ATCC 43319</name>
    <dbReference type="NCBI Taxonomy" id="1218108"/>
    <lineage>
        <taxon>Bacteria</taxon>
        <taxon>Pseudomonadati</taxon>
        <taxon>Bacteroidota</taxon>
        <taxon>Flavobacteriia</taxon>
        <taxon>Flavobacteriales</taxon>
        <taxon>Weeksellaceae</taxon>
        <taxon>Empedobacter</taxon>
    </lineage>
</organism>
<evidence type="ECO:0000313" key="11">
    <source>
        <dbReference type="EMBL" id="GEM51953.1"/>
    </source>
</evidence>
<dbReference type="RefSeq" id="WP_019976553.1">
    <property type="nucleotide sequence ID" value="NZ_BJXC01000010.1"/>
</dbReference>
<comment type="catalytic activity">
    <reaction evidence="9">
        <text>DNA(n) + a 2'-deoxyribonucleoside 5'-triphosphate = DNA(n+1) + diphosphate</text>
        <dbReference type="Rhea" id="RHEA:22508"/>
        <dbReference type="Rhea" id="RHEA-COMP:17339"/>
        <dbReference type="Rhea" id="RHEA-COMP:17340"/>
        <dbReference type="ChEBI" id="CHEBI:33019"/>
        <dbReference type="ChEBI" id="CHEBI:61560"/>
        <dbReference type="ChEBI" id="CHEBI:173112"/>
        <dbReference type="EC" id="2.7.7.49"/>
    </reaction>
</comment>
<evidence type="ECO:0000256" key="1">
    <source>
        <dbReference type="ARBA" id="ARBA00012493"/>
    </source>
</evidence>
<dbReference type="SUPFAM" id="SSF56672">
    <property type="entry name" value="DNA/RNA polymerases"/>
    <property type="match status" value="1"/>
</dbReference>
<comment type="similarity">
    <text evidence="8">Belongs to the bacterial reverse transcriptase family.</text>
</comment>
<keyword evidence="6" id="KW-0695">RNA-directed DNA polymerase</keyword>
<dbReference type="PANTHER" id="PTHR34047">
    <property type="entry name" value="NUCLEAR INTRON MATURASE 1, MITOCHONDRIAL-RELATED"/>
    <property type="match status" value="1"/>
</dbReference>
<name>A0A511NGL6_9FLAO</name>
<feature type="domain" description="Reverse transcriptase" evidence="10">
    <location>
        <begin position="1"/>
        <end position="273"/>
    </location>
</feature>
<evidence type="ECO:0000256" key="5">
    <source>
        <dbReference type="ARBA" id="ARBA00022842"/>
    </source>
</evidence>
<dbReference type="InterPro" id="IPR043502">
    <property type="entry name" value="DNA/RNA_pol_sf"/>
</dbReference>
<evidence type="ECO:0000313" key="12">
    <source>
        <dbReference type="Proteomes" id="UP000321245"/>
    </source>
</evidence>
<dbReference type="EMBL" id="BJXC01000010">
    <property type="protein sequence ID" value="GEM51953.1"/>
    <property type="molecule type" value="Genomic_DNA"/>
</dbReference>
<keyword evidence="4" id="KW-0479">Metal-binding</keyword>
<dbReference type="PROSITE" id="PS50878">
    <property type="entry name" value="RT_POL"/>
    <property type="match status" value="1"/>
</dbReference>
<dbReference type="InterPro" id="IPR000123">
    <property type="entry name" value="Reverse_transcriptase_msDNA"/>
</dbReference>
<keyword evidence="2" id="KW-0808">Transferase</keyword>
<gene>
    <name evidence="11" type="ORF">EB1_17430</name>
</gene>
<dbReference type="Proteomes" id="UP000321245">
    <property type="component" value="Unassembled WGS sequence"/>
</dbReference>
<dbReference type="GO" id="GO:0046872">
    <property type="term" value="F:metal ion binding"/>
    <property type="evidence" value="ECO:0007669"/>
    <property type="project" value="UniProtKB-KW"/>
</dbReference>
<keyword evidence="5" id="KW-0460">Magnesium</keyword>
<dbReference type="GO" id="GO:0003723">
    <property type="term" value="F:RNA binding"/>
    <property type="evidence" value="ECO:0007669"/>
    <property type="project" value="InterPro"/>
</dbReference>
<dbReference type="AlphaFoldDB" id="A0A511NGL6"/>
<evidence type="ECO:0000256" key="6">
    <source>
        <dbReference type="ARBA" id="ARBA00022918"/>
    </source>
</evidence>
<evidence type="ECO:0000256" key="3">
    <source>
        <dbReference type="ARBA" id="ARBA00022695"/>
    </source>
</evidence>